<gene>
    <name evidence="1" type="ORF">BUL40_03255</name>
</gene>
<keyword evidence="2" id="KW-1185">Reference proteome</keyword>
<protein>
    <recommendedName>
        <fullName evidence="3">Aromatic hydrocarbon degradation protein</fullName>
    </recommendedName>
</protein>
<dbReference type="EMBL" id="MTBC01000002">
    <property type="protein sequence ID" value="OQD43644.1"/>
    <property type="molecule type" value="Genomic_DNA"/>
</dbReference>
<dbReference type="AlphaFoldDB" id="A0A1V6LTZ9"/>
<dbReference type="OrthoDB" id="1491239at2"/>
<reference evidence="1 2" key="1">
    <citation type="submission" date="2016-12" db="EMBL/GenBank/DDBJ databases">
        <authorList>
            <person name="Song W.-J."/>
            <person name="Kurnit D.M."/>
        </authorList>
    </citation>
    <scope>NUCLEOTIDE SEQUENCE [LARGE SCALE GENOMIC DNA]</scope>
    <source>
        <strain evidence="1 2">HSG9</strain>
    </source>
</reference>
<accession>A0A1V6LTZ9</accession>
<dbReference type="Gene3D" id="2.40.160.60">
    <property type="entry name" value="Outer membrane protein transport protein (OMPP1/FadL/TodX)"/>
    <property type="match status" value="1"/>
</dbReference>
<organism evidence="1 2">
    <name type="scientific">Croceivirga radicis</name>
    <dbReference type="NCBI Taxonomy" id="1929488"/>
    <lineage>
        <taxon>Bacteria</taxon>
        <taxon>Pseudomonadati</taxon>
        <taxon>Bacteroidota</taxon>
        <taxon>Flavobacteriia</taxon>
        <taxon>Flavobacteriales</taxon>
        <taxon>Flavobacteriaceae</taxon>
        <taxon>Croceivirga</taxon>
    </lineage>
</organism>
<proteinExistence type="predicted"/>
<name>A0A1V6LTZ9_9FLAO</name>
<dbReference type="SUPFAM" id="SSF56935">
    <property type="entry name" value="Porins"/>
    <property type="match status" value="1"/>
</dbReference>
<evidence type="ECO:0000313" key="1">
    <source>
        <dbReference type="EMBL" id="OQD43644.1"/>
    </source>
</evidence>
<evidence type="ECO:0000313" key="2">
    <source>
        <dbReference type="Proteomes" id="UP000191680"/>
    </source>
</evidence>
<sequence>MIRIPIILLLFLIYFSTFSQSEGLTNSPYSLYGLGTINQTTLGRYNSMGYTGIGQKSTTDINNLNAANFALIQKGTFLYDVGLRGNYNTYENYNDLESKAYFNFSNLAFAFPLGNKGGMGITLLPYTDVGYTLIGKQNNIEGSTDTYESNVDGLGGLTDFKLNFGYALLPSLRLGVSASLLFGNIEQTESFSLESSAFTQEKSTNYSGFKIGTGLQWDITKNTTLGSTINFPVNLNGNQITNTIKIVDNAEVAVQEDEKSKVNGFTLPMELGLGISTVFKNNWTLNVDYKKNYWEQTNQSEFLGSYIDQDVFGVGLAYKKEGRNLNYGQRIAFRTGYTYDTGNLRVGGNSINGQQFTFGIGLPTSYRSGSMVNLSYAYGTRGKIDNSLIKENYHMLTLNLSLLDNWFLRRKIN</sequence>
<dbReference type="Proteomes" id="UP000191680">
    <property type="component" value="Unassembled WGS sequence"/>
</dbReference>
<evidence type="ECO:0008006" key="3">
    <source>
        <dbReference type="Google" id="ProtNLM"/>
    </source>
</evidence>
<dbReference type="RefSeq" id="WP_080318073.1">
    <property type="nucleotide sequence ID" value="NZ_MTBC01000002.1"/>
</dbReference>
<comment type="caution">
    <text evidence="1">The sequence shown here is derived from an EMBL/GenBank/DDBJ whole genome shotgun (WGS) entry which is preliminary data.</text>
</comment>